<evidence type="ECO:0000313" key="5">
    <source>
        <dbReference type="EMBL" id="CEM05924.1"/>
    </source>
</evidence>
<dbReference type="PANTHER" id="PTHR10458">
    <property type="entry name" value="PEPTIDE DEFORMYLASE"/>
    <property type="match status" value="1"/>
</dbReference>
<dbReference type="InterPro" id="IPR036821">
    <property type="entry name" value="Peptide_deformylase_sf"/>
</dbReference>
<accession>A0A0G4F2H5</accession>
<evidence type="ECO:0000256" key="1">
    <source>
        <dbReference type="ARBA" id="ARBA00010759"/>
    </source>
</evidence>
<dbReference type="AlphaFoldDB" id="A0A0G4F2H5"/>
<dbReference type="CDD" id="cd00487">
    <property type="entry name" value="Pep_deformylase"/>
    <property type="match status" value="1"/>
</dbReference>
<comment type="catalytic activity">
    <reaction evidence="3">
        <text>N-terminal N-formyl-L-methionyl-[peptide] + H2O = N-terminal L-methionyl-[peptide] + formate</text>
        <dbReference type="Rhea" id="RHEA:24420"/>
        <dbReference type="Rhea" id="RHEA-COMP:10639"/>
        <dbReference type="Rhea" id="RHEA-COMP:10640"/>
        <dbReference type="ChEBI" id="CHEBI:15377"/>
        <dbReference type="ChEBI" id="CHEBI:15740"/>
        <dbReference type="ChEBI" id="CHEBI:49298"/>
        <dbReference type="ChEBI" id="CHEBI:64731"/>
        <dbReference type="EC" id="3.5.1.88"/>
    </reaction>
</comment>
<dbReference type="GO" id="GO:0042586">
    <property type="term" value="F:peptide deformylase activity"/>
    <property type="evidence" value="ECO:0007669"/>
    <property type="project" value="UniProtKB-EC"/>
</dbReference>
<keyword evidence="3" id="KW-0378">Hydrolase</keyword>
<proteinExistence type="inferred from homology"/>
<dbReference type="HAMAP" id="MF_00163">
    <property type="entry name" value="Pep_deformylase"/>
    <property type="match status" value="1"/>
</dbReference>
<dbReference type="Gene3D" id="3.90.45.10">
    <property type="entry name" value="Peptide deformylase"/>
    <property type="match status" value="1"/>
</dbReference>
<dbReference type="VEuPathDB" id="CryptoDB:Cvel_14778"/>
<dbReference type="EMBL" id="CDMZ01000071">
    <property type="protein sequence ID" value="CEM05924.1"/>
    <property type="molecule type" value="Genomic_DNA"/>
</dbReference>
<evidence type="ECO:0000256" key="3">
    <source>
        <dbReference type="RuleBase" id="RU362111"/>
    </source>
</evidence>
<gene>
    <name evidence="5" type="ORF">Cvel_14778</name>
</gene>
<feature type="compositionally biased region" description="Basic and acidic residues" evidence="4">
    <location>
        <begin position="207"/>
        <end position="216"/>
    </location>
</feature>
<dbReference type="InterPro" id="IPR023635">
    <property type="entry name" value="Peptide_deformylase"/>
</dbReference>
<dbReference type="SUPFAM" id="SSF56420">
    <property type="entry name" value="Peptide deformylase"/>
    <property type="match status" value="1"/>
</dbReference>
<dbReference type="PRINTS" id="PR01576">
    <property type="entry name" value="PDEFORMYLASE"/>
</dbReference>
<evidence type="ECO:0000256" key="4">
    <source>
        <dbReference type="SAM" id="MobiDB-lite"/>
    </source>
</evidence>
<dbReference type="Pfam" id="PF01327">
    <property type="entry name" value="Pep_deformylase"/>
    <property type="match status" value="1"/>
</dbReference>
<keyword evidence="3" id="KW-0479">Metal-binding</keyword>
<dbReference type="GO" id="GO:0046872">
    <property type="term" value="F:metal ion binding"/>
    <property type="evidence" value="ECO:0007669"/>
    <property type="project" value="UniProtKB-KW"/>
</dbReference>
<reference evidence="5" key="1">
    <citation type="submission" date="2014-11" db="EMBL/GenBank/DDBJ databases">
        <authorList>
            <person name="Otto D Thomas"/>
            <person name="Naeem Raeece"/>
        </authorList>
    </citation>
    <scope>NUCLEOTIDE SEQUENCE</scope>
</reference>
<dbReference type="PANTHER" id="PTHR10458:SF22">
    <property type="entry name" value="PEPTIDE DEFORMYLASE"/>
    <property type="match status" value="1"/>
</dbReference>
<comment type="function">
    <text evidence="3">Removes the formyl group from the N-terminal Met of newly synthesized proteins.</text>
</comment>
<organism evidence="5">
    <name type="scientific">Chromera velia CCMP2878</name>
    <dbReference type="NCBI Taxonomy" id="1169474"/>
    <lineage>
        <taxon>Eukaryota</taxon>
        <taxon>Sar</taxon>
        <taxon>Alveolata</taxon>
        <taxon>Colpodellida</taxon>
        <taxon>Chromeraceae</taxon>
        <taxon>Chromera</taxon>
    </lineage>
</organism>
<name>A0A0G4F2H5_9ALVE</name>
<keyword evidence="3" id="KW-0648">Protein biosynthesis</keyword>
<comment type="similarity">
    <text evidence="1 3">Belongs to the polypeptide deformylase family.</text>
</comment>
<dbReference type="EC" id="3.5.1.88" evidence="2 3"/>
<dbReference type="PhylomeDB" id="A0A0G4F2H5"/>
<feature type="region of interest" description="Disordered" evidence="4">
    <location>
        <begin position="201"/>
        <end position="224"/>
    </location>
</feature>
<protein>
    <recommendedName>
        <fullName evidence="2 3">Peptide deformylase</fullName>
        <ecNumber evidence="2 3">3.5.1.88</ecNumber>
    </recommendedName>
</protein>
<dbReference type="GO" id="GO:0006412">
    <property type="term" value="P:translation"/>
    <property type="evidence" value="ECO:0007669"/>
    <property type="project" value="UniProtKB-KW"/>
</dbReference>
<sequence length="265" mass="29551">MTPGSDALVLQHQPRAELRGNNVLYTRCAKVPEDQFGSPKLEGLVSRMTDVMHETAGIGIAANQCHMPLQVFVIEFEASNPRYAGLGFADVPLQIFVNPRIVSASPECRSFWHGCLSCQGEKRGEVITYEKIGVEYRTVEGIQREEELSGMAAVIFQHELRHLLGGTYLDRAVSDRLVSLENLVEAFNSGKETRSRVLSSCEEAEGEEKKTGENESKSQNGLPHLIGDYKIGETLEEFYERTGVPESEQKWIWTTEEENTKLGGT</sequence>
<evidence type="ECO:0000256" key="2">
    <source>
        <dbReference type="ARBA" id="ARBA00012175"/>
    </source>
</evidence>